<feature type="transmembrane region" description="Helical" evidence="1">
    <location>
        <begin position="44"/>
        <end position="72"/>
    </location>
</feature>
<evidence type="ECO:0000313" key="3">
    <source>
        <dbReference type="Proteomes" id="UP000031327"/>
    </source>
</evidence>
<name>A0A0C1QEN5_9GAMM</name>
<reference evidence="2 3" key="1">
    <citation type="submission" date="2014-12" db="EMBL/GenBank/DDBJ databases">
        <title>Draft Genome Sequence of Pseudoalteromonas luteoviolacea HI1.</title>
        <authorList>
            <person name="Asahina A.Y."/>
            <person name="Hadfield M.G."/>
        </authorList>
    </citation>
    <scope>NUCLEOTIDE SEQUENCE [LARGE SCALE GENOMIC DNA]</scope>
    <source>
        <strain evidence="2 3">HI1</strain>
    </source>
</reference>
<keyword evidence="1" id="KW-1133">Transmembrane helix</keyword>
<dbReference type="EMBL" id="JWIC01000004">
    <property type="protein sequence ID" value="KID57810.1"/>
    <property type="molecule type" value="Genomic_DNA"/>
</dbReference>
<dbReference type="RefSeq" id="WP_039608111.1">
    <property type="nucleotide sequence ID" value="NZ_JWIC01000004.1"/>
</dbReference>
<dbReference type="OrthoDB" id="6293559at2"/>
<gene>
    <name evidence="2" type="ORF">JF50_03395</name>
</gene>
<keyword evidence="1" id="KW-0812">Transmembrane</keyword>
<dbReference type="AlphaFoldDB" id="A0A0C1QEN5"/>
<accession>A0A0C1QEN5</accession>
<organism evidence="2 3">
    <name type="scientific">Pseudoalteromonas luteoviolacea</name>
    <dbReference type="NCBI Taxonomy" id="43657"/>
    <lineage>
        <taxon>Bacteria</taxon>
        <taxon>Pseudomonadati</taxon>
        <taxon>Pseudomonadota</taxon>
        <taxon>Gammaproteobacteria</taxon>
        <taxon>Alteromonadales</taxon>
        <taxon>Pseudoalteromonadaceae</taxon>
        <taxon>Pseudoalteromonas</taxon>
    </lineage>
</organism>
<keyword evidence="1" id="KW-0472">Membrane</keyword>
<protein>
    <submittedName>
        <fullName evidence="2">Uncharacterized protein</fullName>
    </submittedName>
</protein>
<proteinExistence type="predicted"/>
<evidence type="ECO:0000256" key="1">
    <source>
        <dbReference type="SAM" id="Phobius"/>
    </source>
</evidence>
<dbReference type="Proteomes" id="UP000031327">
    <property type="component" value="Unassembled WGS sequence"/>
</dbReference>
<sequence length="107" mass="11595">MKSITLLLFSILVVLLFSWLSMPFTSLSLSGIFEGIGWVGLELFGFLLVMICGFAILALLSVGILGVGLVVLIGLVLAFLFNSVMIAIPLFMLLVLAWLVFEKAPEC</sequence>
<evidence type="ECO:0000313" key="2">
    <source>
        <dbReference type="EMBL" id="KID57810.1"/>
    </source>
</evidence>
<feature type="transmembrane region" description="Helical" evidence="1">
    <location>
        <begin position="79"/>
        <end position="101"/>
    </location>
</feature>
<comment type="caution">
    <text evidence="2">The sequence shown here is derived from an EMBL/GenBank/DDBJ whole genome shotgun (WGS) entry which is preliminary data.</text>
</comment>